<dbReference type="CDD" id="cd03127">
    <property type="entry name" value="tetraspanin_LEL"/>
    <property type="match status" value="1"/>
</dbReference>
<keyword evidence="4 5" id="KW-0472">Membrane</keyword>
<accession>A0A034WI83</accession>
<feature type="transmembrane region" description="Helical" evidence="5">
    <location>
        <begin position="52"/>
        <end position="73"/>
    </location>
</feature>
<dbReference type="AlphaFoldDB" id="A0A034WI83"/>
<evidence type="ECO:0000256" key="1">
    <source>
        <dbReference type="ARBA" id="ARBA00004141"/>
    </source>
</evidence>
<protein>
    <submittedName>
        <fullName evidence="6">Protein late bloomer</fullName>
    </submittedName>
</protein>
<feature type="transmembrane region" description="Helical" evidence="5">
    <location>
        <begin position="80"/>
        <end position="99"/>
    </location>
</feature>
<dbReference type="Pfam" id="PF00335">
    <property type="entry name" value="Tetraspanin"/>
    <property type="match status" value="1"/>
</dbReference>
<evidence type="ECO:0000313" key="6">
    <source>
        <dbReference type="EMBL" id="JAC54389.1"/>
    </source>
</evidence>
<reference evidence="6" key="1">
    <citation type="journal article" date="2014" name="BMC Genomics">
        <title>Characterizing the developmental transcriptome of the oriental fruit fly, Bactrocera dorsalis (Diptera: Tephritidae) through comparative genomic analysis with Drosophila melanogaster utilizing modENCODE datasets.</title>
        <authorList>
            <person name="Geib S.M."/>
            <person name="Calla B."/>
            <person name="Hall B."/>
            <person name="Hou S."/>
            <person name="Manoukis N.C."/>
        </authorList>
    </citation>
    <scope>NUCLEOTIDE SEQUENCE</scope>
    <source>
        <strain evidence="6">Punador</strain>
    </source>
</reference>
<dbReference type="OrthoDB" id="6239677at2759"/>
<dbReference type="EMBL" id="GAKP01004563">
    <property type="protein sequence ID" value="JAC54389.1"/>
    <property type="molecule type" value="Transcribed_RNA"/>
</dbReference>
<evidence type="ECO:0000256" key="3">
    <source>
        <dbReference type="ARBA" id="ARBA00022989"/>
    </source>
</evidence>
<gene>
    <name evidence="6" type="primary">LBM</name>
</gene>
<evidence type="ECO:0000256" key="4">
    <source>
        <dbReference type="ARBA" id="ARBA00023136"/>
    </source>
</evidence>
<dbReference type="GO" id="GO:0016020">
    <property type="term" value="C:membrane"/>
    <property type="evidence" value="ECO:0007669"/>
    <property type="project" value="UniProtKB-SubCell"/>
</dbReference>
<evidence type="ECO:0000256" key="2">
    <source>
        <dbReference type="ARBA" id="ARBA00022692"/>
    </source>
</evidence>
<evidence type="ECO:0000256" key="5">
    <source>
        <dbReference type="SAM" id="Phobius"/>
    </source>
</evidence>
<dbReference type="SUPFAM" id="SSF48652">
    <property type="entry name" value="Tetraspanin"/>
    <property type="match status" value="1"/>
</dbReference>
<feature type="transmembrane region" description="Helical" evidence="5">
    <location>
        <begin position="195"/>
        <end position="216"/>
    </location>
</feature>
<dbReference type="InterPro" id="IPR008952">
    <property type="entry name" value="Tetraspanin_EC2_sf"/>
</dbReference>
<dbReference type="InterPro" id="IPR018499">
    <property type="entry name" value="Tetraspanin/Peripherin"/>
</dbReference>
<proteinExistence type="predicted"/>
<sequence length="223" mass="25021">MPLTMAFSRSCLQWTVIVFNTLSLIIGILSVVACIYELEKFTEGSAEHREKLVQLASVSLLVLSSFVGCLGAINGSVRILCCYVTMLIAMIASHIWKLYRYNETKQMAATEKMLTAAWMSELVKKGAMDPIQEAYECCGVSSSLDYVNLNVKIPLTCYRSQSGLRSIYPYGEGCLVALKRAYMNIYRYERLGHSLLIGFEGIGILISLLLICKLLTKSRRYSY</sequence>
<keyword evidence="3 5" id="KW-1133">Transmembrane helix</keyword>
<dbReference type="Gene3D" id="1.10.1450.10">
    <property type="entry name" value="Tetraspanin"/>
    <property type="match status" value="1"/>
</dbReference>
<organism evidence="6">
    <name type="scientific">Bactrocera dorsalis</name>
    <name type="common">Oriental fruit fly</name>
    <name type="synonym">Dacus dorsalis</name>
    <dbReference type="NCBI Taxonomy" id="27457"/>
    <lineage>
        <taxon>Eukaryota</taxon>
        <taxon>Metazoa</taxon>
        <taxon>Ecdysozoa</taxon>
        <taxon>Arthropoda</taxon>
        <taxon>Hexapoda</taxon>
        <taxon>Insecta</taxon>
        <taxon>Pterygota</taxon>
        <taxon>Neoptera</taxon>
        <taxon>Endopterygota</taxon>
        <taxon>Diptera</taxon>
        <taxon>Brachycera</taxon>
        <taxon>Muscomorpha</taxon>
        <taxon>Tephritoidea</taxon>
        <taxon>Tephritidae</taxon>
        <taxon>Bactrocera</taxon>
        <taxon>Bactrocera</taxon>
    </lineage>
</organism>
<comment type="subcellular location">
    <subcellularLocation>
        <location evidence="1">Membrane</location>
        <topology evidence="1">Multi-pass membrane protein</topology>
    </subcellularLocation>
</comment>
<name>A0A034WI83_BACDO</name>
<keyword evidence="2 5" id="KW-0812">Transmembrane</keyword>
<feature type="transmembrane region" description="Helical" evidence="5">
    <location>
        <begin position="12"/>
        <end position="32"/>
    </location>
</feature>